<name>A0A7C4QQ60_9PLAN</name>
<dbReference type="InterPro" id="IPR052515">
    <property type="entry name" value="Gfo/Idh/MocA_Oxidoreductase"/>
</dbReference>
<dbReference type="EMBL" id="DSVQ01000015">
    <property type="protein sequence ID" value="HGT40023.1"/>
    <property type="molecule type" value="Genomic_DNA"/>
</dbReference>
<accession>A0A7C4QQ60</accession>
<feature type="domain" description="GFO/IDH/MocA-like oxidoreductase" evidence="2">
    <location>
        <begin position="133"/>
        <end position="255"/>
    </location>
</feature>
<comment type="caution">
    <text evidence="3">The sequence shown here is derived from an EMBL/GenBank/DDBJ whole genome shotgun (WGS) entry which is preliminary data.</text>
</comment>
<evidence type="ECO:0000259" key="2">
    <source>
        <dbReference type="Pfam" id="PF22725"/>
    </source>
</evidence>
<protein>
    <submittedName>
        <fullName evidence="3">Gfo/Idh/MocA family oxidoreductase</fullName>
    </submittedName>
</protein>
<dbReference type="SUPFAM" id="SSF51735">
    <property type="entry name" value="NAD(P)-binding Rossmann-fold domains"/>
    <property type="match status" value="1"/>
</dbReference>
<feature type="domain" description="Gfo/Idh/MocA-like oxidoreductase N-terminal" evidence="1">
    <location>
        <begin position="5"/>
        <end position="119"/>
    </location>
</feature>
<dbReference type="PANTHER" id="PTHR43249:SF1">
    <property type="entry name" value="D-GLUCOSIDE 3-DEHYDROGENASE"/>
    <property type="match status" value="1"/>
</dbReference>
<sequence length="360" mass="39346">MPQLGFGIIGCGMIANFHAEALKHIPDAQLVACFDTYAPSAEKFAAANPGVTQYPRLEQLLDDPRVHVVCICTPSGAHRDPAVQAAEAGKHVVVEKPMEITLARCDDILNACRNHRVQLCPIFPSRFSPANIALKQAIDQGRFGKLTLGDTYVKWWRTQQYYDQGGWRGTWALDGGGAYMNQAIHNVDLLYWFMGDVAEVCGVTATLAHERIEVEDVGVAALRFKNGALGVIEATTSAWPGLLKKTEIHGTQGSVIVEQDDILLWQFEKESPDDKALQERFARKVGGTGGASDPKAISYVGHMEQLKDFVRAIQTGTLPKITGEEGRKAVEIILAIYQSAWTGQRVTLPLAKDPQRPAAG</sequence>
<dbReference type="InterPro" id="IPR036291">
    <property type="entry name" value="NAD(P)-bd_dom_sf"/>
</dbReference>
<evidence type="ECO:0000259" key="1">
    <source>
        <dbReference type="Pfam" id="PF01408"/>
    </source>
</evidence>
<organism evidence="3">
    <name type="scientific">Schlesneria paludicola</name>
    <dbReference type="NCBI Taxonomy" id="360056"/>
    <lineage>
        <taxon>Bacteria</taxon>
        <taxon>Pseudomonadati</taxon>
        <taxon>Planctomycetota</taxon>
        <taxon>Planctomycetia</taxon>
        <taxon>Planctomycetales</taxon>
        <taxon>Planctomycetaceae</taxon>
        <taxon>Schlesneria</taxon>
    </lineage>
</organism>
<dbReference type="Pfam" id="PF01408">
    <property type="entry name" value="GFO_IDH_MocA"/>
    <property type="match status" value="1"/>
</dbReference>
<dbReference type="Pfam" id="PF22725">
    <property type="entry name" value="GFO_IDH_MocA_C3"/>
    <property type="match status" value="1"/>
</dbReference>
<dbReference type="Gene3D" id="3.30.360.10">
    <property type="entry name" value="Dihydrodipicolinate Reductase, domain 2"/>
    <property type="match status" value="1"/>
</dbReference>
<dbReference type="SUPFAM" id="SSF55347">
    <property type="entry name" value="Glyceraldehyde-3-phosphate dehydrogenase-like, C-terminal domain"/>
    <property type="match status" value="1"/>
</dbReference>
<proteinExistence type="predicted"/>
<evidence type="ECO:0000313" key="3">
    <source>
        <dbReference type="EMBL" id="HGT40023.1"/>
    </source>
</evidence>
<dbReference type="Gene3D" id="3.40.50.720">
    <property type="entry name" value="NAD(P)-binding Rossmann-like Domain"/>
    <property type="match status" value="1"/>
</dbReference>
<dbReference type="AlphaFoldDB" id="A0A7C4QQ60"/>
<dbReference type="GO" id="GO:0000166">
    <property type="term" value="F:nucleotide binding"/>
    <property type="evidence" value="ECO:0007669"/>
    <property type="project" value="InterPro"/>
</dbReference>
<dbReference type="InterPro" id="IPR000683">
    <property type="entry name" value="Gfo/Idh/MocA-like_OxRdtase_N"/>
</dbReference>
<gene>
    <name evidence="3" type="ORF">ENS64_12295</name>
</gene>
<dbReference type="PANTHER" id="PTHR43249">
    <property type="entry name" value="UDP-N-ACETYL-2-AMINO-2-DEOXY-D-GLUCURONATE OXIDASE"/>
    <property type="match status" value="1"/>
</dbReference>
<reference evidence="3" key="1">
    <citation type="journal article" date="2020" name="mSystems">
        <title>Genome- and Community-Level Interaction Insights into Carbon Utilization and Element Cycling Functions of Hydrothermarchaeota in Hydrothermal Sediment.</title>
        <authorList>
            <person name="Zhou Z."/>
            <person name="Liu Y."/>
            <person name="Xu W."/>
            <person name="Pan J."/>
            <person name="Luo Z.H."/>
            <person name="Li M."/>
        </authorList>
    </citation>
    <scope>NUCLEOTIDE SEQUENCE [LARGE SCALE GENOMIC DNA]</scope>
    <source>
        <strain evidence="3">SpSt-508</strain>
    </source>
</reference>
<dbReference type="InterPro" id="IPR055170">
    <property type="entry name" value="GFO_IDH_MocA-like_dom"/>
</dbReference>